<evidence type="ECO:0000256" key="7">
    <source>
        <dbReference type="RuleBase" id="RU365071"/>
    </source>
</evidence>
<dbReference type="InterPro" id="IPR029225">
    <property type="entry name" value="Nse4_Nse3-bd"/>
</dbReference>
<dbReference type="HOGENOM" id="CLU_041037_4_0_1"/>
<feature type="compositionally biased region" description="Polar residues" evidence="8">
    <location>
        <begin position="17"/>
        <end position="28"/>
    </location>
</feature>
<dbReference type="STRING" id="1531966.A0A0A1T984"/>
<protein>
    <recommendedName>
        <fullName evidence="7">Non-structural maintenance of chromosomes element 4</fullName>
    </recommendedName>
</protein>
<organism evidence="11 12">
    <name type="scientific">[Torrubiella] hemipterigena</name>
    <dbReference type="NCBI Taxonomy" id="1531966"/>
    <lineage>
        <taxon>Eukaryota</taxon>
        <taxon>Fungi</taxon>
        <taxon>Dikarya</taxon>
        <taxon>Ascomycota</taxon>
        <taxon>Pezizomycotina</taxon>
        <taxon>Sordariomycetes</taxon>
        <taxon>Hypocreomycetidae</taxon>
        <taxon>Hypocreales</taxon>
        <taxon>Clavicipitaceae</taxon>
        <taxon>Clavicipitaceae incertae sedis</taxon>
        <taxon>'Torrubiella' clade</taxon>
    </lineage>
</organism>
<comment type="subcellular location">
    <subcellularLocation>
        <location evidence="1 7">Nucleus</location>
    </subcellularLocation>
</comment>
<feature type="domain" description="Nse4/EID protein Nse3/MAGE-binding" evidence="10">
    <location>
        <begin position="112"/>
        <end position="161"/>
    </location>
</feature>
<dbReference type="OrthoDB" id="361242at2759"/>
<evidence type="ECO:0000256" key="3">
    <source>
        <dbReference type="ARBA" id="ARBA00022763"/>
    </source>
</evidence>
<dbReference type="GO" id="GO:0006281">
    <property type="term" value="P:DNA repair"/>
    <property type="evidence" value="ECO:0007669"/>
    <property type="project" value="UniProtKB-UniRule"/>
</dbReference>
<dbReference type="GO" id="GO:0005634">
    <property type="term" value="C:nucleus"/>
    <property type="evidence" value="ECO:0007669"/>
    <property type="project" value="UniProtKB-SubCell"/>
</dbReference>
<dbReference type="GO" id="GO:0006310">
    <property type="term" value="P:DNA recombination"/>
    <property type="evidence" value="ECO:0007669"/>
    <property type="project" value="UniProtKB-UniRule"/>
</dbReference>
<dbReference type="PANTHER" id="PTHR16140">
    <property type="entry name" value="NON-STRUCTURAL MAINTENANCE OF CHROMOSOMES ELEMENT 4"/>
    <property type="match status" value="1"/>
</dbReference>
<comment type="similarity">
    <text evidence="2 7">Belongs to the NSE4 family.</text>
</comment>
<evidence type="ECO:0000259" key="10">
    <source>
        <dbReference type="Pfam" id="PF15412"/>
    </source>
</evidence>
<keyword evidence="6 7" id="KW-0539">Nucleus</keyword>
<accession>A0A0A1T984</accession>
<dbReference type="PANTHER" id="PTHR16140:SF0">
    <property type="entry name" value="NON-STRUCTURAL MAINTENANCE OF CHROMOSOMES ELEMENT 4"/>
    <property type="match status" value="1"/>
</dbReference>
<feature type="compositionally biased region" description="Acidic residues" evidence="8">
    <location>
        <begin position="41"/>
        <end position="51"/>
    </location>
</feature>
<dbReference type="Proteomes" id="UP000039046">
    <property type="component" value="Unassembled WGS sequence"/>
</dbReference>
<dbReference type="InterPro" id="IPR014854">
    <property type="entry name" value="Nse4_C"/>
</dbReference>
<keyword evidence="4 7" id="KW-0233">DNA recombination</keyword>
<evidence type="ECO:0000256" key="4">
    <source>
        <dbReference type="ARBA" id="ARBA00023172"/>
    </source>
</evidence>
<dbReference type="GO" id="GO:0030915">
    <property type="term" value="C:Smc5-Smc6 complex"/>
    <property type="evidence" value="ECO:0007669"/>
    <property type="project" value="UniProtKB-UniRule"/>
</dbReference>
<evidence type="ECO:0000256" key="5">
    <source>
        <dbReference type="ARBA" id="ARBA00023204"/>
    </source>
</evidence>
<gene>
    <name evidence="11" type="ORF">VHEMI02893</name>
</gene>
<evidence type="ECO:0000313" key="12">
    <source>
        <dbReference type="Proteomes" id="UP000039046"/>
    </source>
</evidence>
<comment type="subunit">
    <text evidence="7">Component of the SMC5-SMC6 complex.</text>
</comment>
<dbReference type="AlphaFoldDB" id="A0A0A1T984"/>
<evidence type="ECO:0000256" key="8">
    <source>
        <dbReference type="SAM" id="MobiDB-lite"/>
    </source>
</evidence>
<evidence type="ECO:0000259" key="9">
    <source>
        <dbReference type="Pfam" id="PF08743"/>
    </source>
</evidence>
<comment type="function">
    <text evidence="7">Component of the SMC5-SMC6 complex, that promotes sister chromatid alignment after DNA damage and facilitates double-stranded DNA breaks (DSBs) repair via homologous recombination between sister chromatids.</text>
</comment>
<keyword evidence="12" id="KW-1185">Reference proteome</keyword>
<evidence type="ECO:0000313" key="11">
    <source>
        <dbReference type="EMBL" id="CEJ82847.1"/>
    </source>
</evidence>
<dbReference type="InterPro" id="IPR027786">
    <property type="entry name" value="Nse4/EID"/>
</dbReference>
<name>A0A0A1T984_9HYPO</name>
<dbReference type="Pfam" id="PF15412">
    <property type="entry name" value="Nse4-Nse3_bdg"/>
    <property type="match status" value="1"/>
</dbReference>
<evidence type="ECO:0000256" key="1">
    <source>
        <dbReference type="ARBA" id="ARBA00004123"/>
    </source>
</evidence>
<feature type="region of interest" description="Disordered" evidence="8">
    <location>
        <begin position="1"/>
        <end position="57"/>
    </location>
</feature>
<reference evidence="11 12" key="1">
    <citation type="journal article" date="2015" name="Genome Announc.">
        <title>Draft Genome Sequence and Gene Annotation of the Entomopathogenic Fungus Verticillium hemipterigenum.</title>
        <authorList>
            <person name="Horn F."/>
            <person name="Habel A."/>
            <person name="Scharf D.H."/>
            <person name="Dworschak J."/>
            <person name="Brakhage A.A."/>
            <person name="Guthke R."/>
            <person name="Hertweck C."/>
            <person name="Linde J."/>
        </authorList>
    </citation>
    <scope>NUCLEOTIDE SEQUENCE [LARGE SCALE GENOMIC DNA]</scope>
</reference>
<dbReference type="Pfam" id="PF08743">
    <property type="entry name" value="Nse4_C"/>
    <property type="match status" value="1"/>
</dbReference>
<evidence type="ECO:0000256" key="2">
    <source>
        <dbReference type="ARBA" id="ARBA00008997"/>
    </source>
</evidence>
<feature type="domain" description="Non-structural maintenance of chromosome element 4 C-terminal" evidence="9">
    <location>
        <begin position="305"/>
        <end position="393"/>
    </location>
</feature>
<evidence type="ECO:0000256" key="6">
    <source>
        <dbReference type="ARBA" id="ARBA00023242"/>
    </source>
</evidence>
<proteinExistence type="inferred from homology"/>
<dbReference type="EMBL" id="CDHN01000001">
    <property type="protein sequence ID" value="CEJ82847.1"/>
    <property type="molecule type" value="Genomic_DNA"/>
</dbReference>
<sequence length="411" mass="46431">MVGNSQHLAVRQRETSVSEQPQVETTRTASRRLSRVRNNDDDNSDGSDDLYDPCQPIEERRRVQRGFRDLLRGVTENSEDYLQTGSRGLTETILKATELSKQFRQTTEATIDSRLLVSTTDLSYKKALRLTQGSLSQGIDVDEFVSKCATYMRQGASIQEERDSVSGPNRLILDEDEDTTGDDGDMMDWPHLGTMACLPSIRRPALAGFLIGPLSLERRIRKISKRTAPFHPNNLVETRPEVLNIDDLAKRENDLTAICRKILEQLVKTQIDMQEAVAKALTPEMDDDEKQDIMHAHGLRSTGGIDLMRFVVNPKSFGQTIENLFYISFLIRDGRVEVDFDDYGLPAIAPVMSDSEEEPGIRQGASKHQAILSMDMETWREIITVLGLTEPMIEHRAERSTEKPGARSWYS</sequence>
<keyword evidence="5 7" id="KW-0234">DNA repair</keyword>
<keyword evidence="3 7" id="KW-0227">DNA damage</keyword>